<evidence type="ECO:0000256" key="9">
    <source>
        <dbReference type="ARBA" id="ARBA00022824"/>
    </source>
</evidence>
<keyword evidence="17" id="KW-1185">Reference proteome</keyword>
<dbReference type="PANTHER" id="PTHR12989:SF10">
    <property type="entry name" value="DOL-P-GLC:GLC(2)MAN(9)GLCNAC(2)-PP-DOL ALPHA-1,2-GLUCOSYLTRANSFERASE-RELATED"/>
    <property type="match status" value="1"/>
</dbReference>
<comment type="function">
    <text evidence="12">Dol-P-Glc:Glc(2)Man(9)GlcNAc(2)-PP-Dol alpha-1,2-glucosyltransferase that operates in the biosynthetic pathway of dolichol-linked oligosaccharides, the glycan precursors employed in protein asparagine (N)-glycosylation. The assembly of dolichol-linked oligosaccharides begins on the cytosolic side of the endoplasmic reticulum membrane and finishes in its lumen. The sequential addition of sugars to dolichol pyrophosphate produces dolichol-linked oligosaccharides containing fourteen sugars, including two GlcNAcs, nine mannoses and three glucoses. Once assembled, the oligosaccharide is transferred from the lipid to nascent proteins by oligosaccharyltransferases. In the lumen of the endoplasmic reticulum, adds the third and last glucose residue from dolichyl phosphate glucose (Dol-P-Glc) onto the lipid-linked oligosaccharide intermediate Glc(2)Man(9)GlcNAc(2)-PP-Dol to produce Glc(3)Man(9)GlcNAc(2)-PP-Dol.</text>
</comment>
<feature type="transmembrane region" description="Helical" evidence="14">
    <location>
        <begin position="259"/>
        <end position="277"/>
    </location>
</feature>
<evidence type="ECO:0000256" key="10">
    <source>
        <dbReference type="ARBA" id="ARBA00022989"/>
    </source>
</evidence>
<evidence type="ECO:0000256" key="12">
    <source>
        <dbReference type="ARBA" id="ARBA00044727"/>
    </source>
</evidence>
<dbReference type="EC" id="2.4.1.256" evidence="4 14"/>
<dbReference type="PANTHER" id="PTHR12989">
    <property type="entry name" value="ALPHA-1,2-GLUCOSYLTRANSFERASE ALG10"/>
    <property type="match status" value="1"/>
</dbReference>
<evidence type="ECO:0000256" key="3">
    <source>
        <dbReference type="ARBA" id="ARBA00010600"/>
    </source>
</evidence>
<reference evidence="16 17" key="1">
    <citation type="journal article" date="2011" name="Science">
        <title>The Selaginella genome identifies genetic changes associated with the evolution of vascular plants.</title>
        <authorList>
            <person name="Banks J.A."/>
            <person name="Nishiyama T."/>
            <person name="Hasebe M."/>
            <person name="Bowman J.L."/>
            <person name="Gribskov M."/>
            <person name="dePamphilis C."/>
            <person name="Albert V.A."/>
            <person name="Aono N."/>
            <person name="Aoyama T."/>
            <person name="Ambrose B.A."/>
            <person name="Ashton N.W."/>
            <person name="Axtell M.J."/>
            <person name="Barker E."/>
            <person name="Barker M.S."/>
            <person name="Bennetzen J.L."/>
            <person name="Bonawitz N.D."/>
            <person name="Chapple C."/>
            <person name="Cheng C."/>
            <person name="Correa L.G."/>
            <person name="Dacre M."/>
            <person name="DeBarry J."/>
            <person name="Dreyer I."/>
            <person name="Elias M."/>
            <person name="Engstrom E.M."/>
            <person name="Estelle M."/>
            <person name="Feng L."/>
            <person name="Finet C."/>
            <person name="Floyd S.K."/>
            <person name="Frommer W.B."/>
            <person name="Fujita T."/>
            <person name="Gramzow L."/>
            <person name="Gutensohn M."/>
            <person name="Harholt J."/>
            <person name="Hattori M."/>
            <person name="Heyl A."/>
            <person name="Hirai T."/>
            <person name="Hiwatashi Y."/>
            <person name="Ishikawa M."/>
            <person name="Iwata M."/>
            <person name="Karol K.G."/>
            <person name="Koehler B."/>
            <person name="Kolukisaoglu U."/>
            <person name="Kubo M."/>
            <person name="Kurata T."/>
            <person name="Lalonde S."/>
            <person name="Li K."/>
            <person name="Li Y."/>
            <person name="Litt A."/>
            <person name="Lyons E."/>
            <person name="Manning G."/>
            <person name="Maruyama T."/>
            <person name="Michael T.P."/>
            <person name="Mikami K."/>
            <person name="Miyazaki S."/>
            <person name="Morinaga S."/>
            <person name="Murata T."/>
            <person name="Mueller-Roeber B."/>
            <person name="Nelson D.R."/>
            <person name="Obara M."/>
            <person name="Oguri Y."/>
            <person name="Olmstead R.G."/>
            <person name="Onodera N."/>
            <person name="Petersen B.L."/>
            <person name="Pils B."/>
            <person name="Prigge M."/>
            <person name="Rensing S.A."/>
            <person name="Riano-Pachon D.M."/>
            <person name="Roberts A.W."/>
            <person name="Sato Y."/>
            <person name="Scheller H.V."/>
            <person name="Schulz B."/>
            <person name="Schulz C."/>
            <person name="Shakirov E.V."/>
            <person name="Shibagaki N."/>
            <person name="Shinohara N."/>
            <person name="Shippen D.E."/>
            <person name="Soerensen I."/>
            <person name="Sotooka R."/>
            <person name="Sugimoto N."/>
            <person name="Sugita M."/>
            <person name="Sumikawa N."/>
            <person name="Tanurdzic M."/>
            <person name="Theissen G."/>
            <person name="Ulvskov P."/>
            <person name="Wakazuki S."/>
            <person name="Weng J.K."/>
            <person name="Willats W.W."/>
            <person name="Wipf D."/>
            <person name="Wolf P.G."/>
            <person name="Yang L."/>
            <person name="Zimmer A.D."/>
            <person name="Zhu Q."/>
            <person name="Mitros T."/>
            <person name="Hellsten U."/>
            <person name="Loque D."/>
            <person name="Otillar R."/>
            <person name="Salamov A."/>
            <person name="Schmutz J."/>
            <person name="Shapiro H."/>
            <person name="Lindquist E."/>
            <person name="Lucas S."/>
            <person name="Rokhsar D."/>
            <person name="Grigoriev I.V."/>
        </authorList>
    </citation>
    <scope>NUCLEOTIDE SEQUENCE [LARGE SCALE GENOMIC DNA]</scope>
</reference>
<evidence type="ECO:0000313" key="17">
    <source>
        <dbReference type="Proteomes" id="UP000001514"/>
    </source>
</evidence>
<evidence type="ECO:0000256" key="4">
    <source>
        <dbReference type="ARBA" id="ARBA00011967"/>
    </source>
</evidence>
<dbReference type="PIRSF" id="PIRSF028810">
    <property type="entry name" value="Alpha1_2_glucosyltferase_Alg10"/>
    <property type="match status" value="1"/>
</dbReference>
<dbReference type="InParanoid" id="D8RLA5"/>
<dbReference type="InterPro" id="IPR016900">
    <property type="entry name" value="Alg10"/>
</dbReference>
<comment type="caution">
    <text evidence="14">Lacks conserved residue(s) required for the propagation of feature annotation.</text>
</comment>
<keyword evidence="8 14" id="KW-0812">Transmembrane</keyword>
<name>D8RLA5_SELML</name>
<feature type="transmembrane region" description="Helical" evidence="14">
    <location>
        <begin position="329"/>
        <end position="352"/>
    </location>
</feature>
<evidence type="ECO:0000256" key="11">
    <source>
        <dbReference type="ARBA" id="ARBA00023136"/>
    </source>
</evidence>
<dbReference type="EMBL" id="GL377583">
    <property type="protein sequence ID" value="EFJ27100.1"/>
    <property type="molecule type" value="Genomic_DNA"/>
</dbReference>
<dbReference type="eggNOG" id="KOG2642">
    <property type="taxonomic scope" value="Eukaryota"/>
</dbReference>
<evidence type="ECO:0000256" key="8">
    <source>
        <dbReference type="ARBA" id="ARBA00022692"/>
    </source>
</evidence>
<dbReference type="GO" id="GO:0006487">
    <property type="term" value="P:protein N-linked glycosylation"/>
    <property type="evidence" value="ECO:0000318"/>
    <property type="project" value="GO_Central"/>
</dbReference>
<evidence type="ECO:0000256" key="1">
    <source>
        <dbReference type="ARBA" id="ARBA00004477"/>
    </source>
</evidence>
<dbReference type="GO" id="GO:0005789">
    <property type="term" value="C:endoplasmic reticulum membrane"/>
    <property type="evidence" value="ECO:0007669"/>
    <property type="project" value="UniProtKB-SubCell"/>
</dbReference>
<dbReference type="KEGG" id="smo:SELMODRAFT_96516"/>
<keyword evidence="7 16" id="KW-0808">Transferase</keyword>
<comment type="catalytic activity">
    <reaction evidence="13">
        <text>an alpha-D-Glc-(1-&gt;3)-alpha-D-Glc-(1-&gt;3)-alpha-D-Man-(1-&gt;2)-alpha-D-Man-(1-&gt;2)-alpha-D-Man-(1-&gt;3)-[alpha-D-Man-(1-&gt;2)-alpha-D-Man-(1-&gt;3)-[alpha-D-Man-(1-&gt;2)-alpha-D-Man-(1-&gt;6)]-alpha-D-Man-(1-&gt;6)]-beta-D-Man-(1-&gt;4)-beta-D-GlcNAc-(1-&gt;4)-alpha-D-GlcNAc-diphospho-di-trans,poly-cis-dolichol + a di-trans,poly-cis-dolichyl beta-D-glucosyl phosphate = a alpha-D-Glc-(1-&gt;2)-alpha-D-Glc-(1-&gt;3)-alpha-D-Glc-(1-&gt;3)-alpha-D-Man-(1-&gt;2)-alpha-D-Man-(1-&gt;2)-alpha-D-Man-(1-&gt;3)-[alpha-D-Man-(1-&gt;2)-alpha-D-Man-(1-&gt;3)-[alpha-D-Man-(1-&gt;2)-alpha-D-Man-(1-&gt;6)]-alpha-D-Man-(1-&gt;6)]-beta-D-Man-(1-&gt;4)-beta-D-GlcNAc-(1-&gt;4)-alpha-D-GlcNAc-diphospho-di-trans,poly-cis-dolichol + a di-trans,poly-cis-dolichyl phosphate + H(+)</text>
        <dbReference type="Rhea" id="RHEA:29543"/>
        <dbReference type="Rhea" id="RHEA-COMP:19498"/>
        <dbReference type="Rhea" id="RHEA-COMP:19502"/>
        <dbReference type="Rhea" id="RHEA-COMP:19512"/>
        <dbReference type="Rhea" id="RHEA-COMP:19522"/>
        <dbReference type="ChEBI" id="CHEBI:15378"/>
        <dbReference type="ChEBI" id="CHEBI:57525"/>
        <dbReference type="ChEBI" id="CHEBI:57683"/>
        <dbReference type="ChEBI" id="CHEBI:132522"/>
        <dbReference type="ChEBI" id="CHEBI:132523"/>
        <dbReference type="EC" id="2.4.1.256"/>
    </reaction>
    <physiologicalReaction direction="left-to-right" evidence="13">
        <dbReference type="Rhea" id="RHEA:29544"/>
    </physiologicalReaction>
</comment>
<dbReference type="GO" id="GO:0005783">
    <property type="term" value="C:endoplasmic reticulum"/>
    <property type="evidence" value="ECO:0000318"/>
    <property type="project" value="GO_Central"/>
</dbReference>
<dbReference type="Gramene" id="EFJ27100">
    <property type="protein sequence ID" value="EFJ27100"/>
    <property type="gene ID" value="SELMODRAFT_96516"/>
</dbReference>
<dbReference type="GO" id="GO:0106073">
    <property type="term" value="F:dolichyl pyrophosphate Glc2Man9GlcNAc2 alpha-1,2-glucosyltransferase activity"/>
    <property type="evidence" value="ECO:0000318"/>
    <property type="project" value="GO_Central"/>
</dbReference>
<keyword evidence="6 14" id="KW-0328">Glycosyltransferase</keyword>
<dbReference type="OMA" id="VWDSKIT"/>
<keyword evidence="9" id="KW-0256">Endoplasmic reticulum</keyword>
<feature type="transmembrane region" description="Helical" evidence="14">
    <location>
        <begin position="88"/>
        <end position="104"/>
    </location>
</feature>
<dbReference type="Pfam" id="PF04922">
    <property type="entry name" value="DIE2_ALG10"/>
    <property type="match status" value="1"/>
</dbReference>
<evidence type="ECO:0000256" key="6">
    <source>
        <dbReference type="ARBA" id="ARBA00022676"/>
    </source>
</evidence>
<organism evidence="17">
    <name type="scientific">Selaginella moellendorffii</name>
    <name type="common">Spikemoss</name>
    <dbReference type="NCBI Taxonomy" id="88036"/>
    <lineage>
        <taxon>Eukaryota</taxon>
        <taxon>Viridiplantae</taxon>
        <taxon>Streptophyta</taxon>
        <taxon>Embryophyta</taxon>
        <taxon>Tracheophyta</taxon>
        <taxon>Lycopodiopsida</taxon>
        <taxon>Selaginellales</taxon>
        <taxon>Selaginellaceae</taxon>
        <taxon>Selaginella</taxon>
    </lineage>
</organism>
<dbReference type="GO" id="GO:0006488">
    <property type="term" value="P:dolichol-linked oligosaccharide biosynthetic process"/>
    <property type="evidence" value="ECO:0007669"/>
    <property type="project" value="UniProtKB-UniRule"/>
</dbReference>
<evidence type="ECO:0000256" key="2">
    <source>
        <dbReference type="ARBA" id="ARBA00004922"/>
    </source>
</evidence>
<feature type="transmembrane region" description="Helical" evidence="14">
    <location>
        <begin position="297"/>
        <end position="317"/>
    </location>
</feature>
<keyword evidence="10 14" id="KW-1133">Transmembrane helix</keyword>
<keyword evidence="15" id="KW-0732">Signal</keyword>
<evidence type="ECO:0000256" key="5">
    <source>
        <dbReference type="ARBA" id="ARBA00018512"/>
    </source>
</evidence>
<dbReference type="Proteomes" id="UP000001514">
    <property type="component" value="Unassembled WGS sequence"/>
</dbReference>
<feature type="transmembrane region" description="Helical" evidence="14">
    <location>
        <begin position="47"/>
        <end position="67"/>
    </location>
</feature>
<evidence type="ECO:0000256" key="14">
    <source>
        <dbReference type="PIRNR" id="PIRNR028810"/>
    </source>
</evidence>
<feature type="transmembrane region" description="Helical" evidence="14">
    <location>
        <begin position="414"/>
        <end position="438"/>
    </location>
</feature>
<evidence type="ECO:0000313" key="16">
    <source>
        <dbReference type="EMBL" id="EFJ27100.1"/>
    </source>
</evidence>
<comment type="pathway">
    <text evidence="2">Protein modification; protein glycosylation.</text>
</comment>
<accession>D8RLA5</accession>
<feature type="chain" id="PRO_5003121908" description="Dol-P-Glc:Glc(2)Man(9)GlcNAc(2)-PP-Dol alpha-1,2-glucosyltransferase" evidence="15">
    <location>
        <begin position="21"/>
        <end position="496"/>
    </location>
</feature>
<dbReference type="STRING" id="88036.D8RLA5"/>
<evidence type="ECO:0000256" key="15">
    <source>
        <dbReference type="SAM" id="SignalP"/>
    </source>
</evidence>
<feature type="signal peptide" evidence="15">
    <location>
        <begin position="1"/>
        <end position="20"/>
    </location>
</feature>
<gene>
    <name evidence="16" type="primary">GT59A1</name>
    <name evidence="16" type="ORF">SELMODRAFT_96516</name>
</gene>
<evidence type="ECO:0000256" key="7">
    <source>
        <dbReference type="ARBA" id="ARBA00022679"/>
    </source>
</evidence>
<dbReference type="AlphaFoldDB" id="D8RLA5"/>
<protein>
    <recommendedName>
        <fullName evidence="5 14">Dol-P-Glc:Glc(2)Man(9)GlcNAc(2)-PP-Dol alpha-1,2-glucosyltransferase</fullName>
        <ecNumber evidence="4 14">2.4.1.256</ecNumber>
    </recommendedName>
</protein>
<feature type="transmembrane region" description="Helical" evidence="14">
    <location>
        <begin position="372"/>
        <end position="393"/>
    </location>
</feature>
<dbReference type="FunCoup" id="D8RLA5">
    <property type="interactions" value="4469"/>
</dbReference>
<comment type="similarity">
    <text evidence="3 14">Belongs to the ALG10 glucosyltransferase family.</text>
</comment>
<sequence>MSILVLIATLLAFALPVAYLVNGIVPDPYMDEIFHVPQAQRYCKRDFYTWDPMITTLPGLYLVSLVFESMVSWIPGMDLCTLNALRSINILLSLVCVCLFRSILLHLDPKVSERALLLKSVVLALYPLHWFFTFLYYTDVGSTAAVMAMYLACLKRSYWISATLSILAIMFRQTNAVWTVFGLCVGVIQFLQEAISSSKEEEAVDDTEKTPDKRYSESKFLRRRLHVCIGSHFYSGRHSDLQDAILNAWQRKWFAARQFSPFVLVILAFLAFVVYNGSIVVGAKDAHRASPHFAQPLYFALFTAGVLAPLQLSLNRFSSLRQVFRETPALACLSGAVTASIAIVAVHFFSLAHPYLIADNRHYTFYIWKDIIQTHWCVKYLLIPLYIFCWWSIIHSLLENLRDAGVRTPLLQKLWVVSFCGAVIAVLVPAPLVEFRYFTVPFYLVALHSFAKLQVSSWKFWFMAMEFLVVNALTMRLFLWKPFHWAHEPGTQRFIW</sequence>
<comment type="subcellular location">
    <subcellularLocation>
        <location evidence="1">Endoplasmic reticulum membrane</location>
        <topology evidence="1">Multi-pass membrane protein</topology>
    </subcellularLocation>
</comment>
<dbReference type="HOGENOM" id="CLU_017053_1_0_1"/>
<feature type="transmembrane region" description="Helical" evidence="14">
    <location>
        <begin position="458"/>
        <end position="479"/>
    </location>
</feature>
<evidence type="ECO:0000256" key="13">
    <source>
        <dbReference type="ARBA" id="ARBA00048064"/>
    </source>
</evidence>
<keyword evidence="11 14" id="KW-0472">Membrane</keyword>
<proteinExistence type="inferred from homology"/>